<accession>A0ABT9IF20</accession>
<gene>
    <name evidence="1" type="ORF">QOZ88_14225</name>
</gene>
<dbReference type="Proteomes" id="UP001233673">
    <property type="component" value="Unassembled WGS sequence"/>
</dbReference>
<organism evidence="1 2">
    <name type="scientific">Blastococcus carthaginiensis</name>
    <dbReference type="NCBI Taxonomy" id="3050034"/>
    <lineage>
        <taxon>Bacteria</taxon>
        <taxon>Bacillati</taxon>
        <taxon>Actinomycetota</taxon>
        <taxon>Actinomycetes</taxon>
        <taxon>Geodermatophilales</taxon>
        <taxon>Geodermatophilaceae</taxon>
        <taxon>Blastococcus</taxon>
    </lineage>
</organism>
<name>A0ABT9IF20_9ACTN</name>
<evidence type="ECO:0008006" key="3">
    <source>
        <dbReference type="Google" id="ProtNLM"/>
    </source>
</evidence>
<proteinExistence type="predicted"/>
<dbReference type="RefSeq" id="WP_306000399.1">
    <property type="nucleotide sequence ID" value="NZ_JASNFN010000016.1"/>
</dbReference>
<comment type="caution">
    <text evidence="1">The sequence shown here is derived from an EMBL/GenBank/DDBJ whole genome shotgun (WGS) entry which is preliminary data.</text>
</comment>
<protein>
    <recommendedName>
        <fullName evidence="3">Phosphotransferase enzyme family protein</fullName>
    </recommendedName>
</protein>
<dbReference type="EMBL" id="JASNFN010000016">
    <property type="protein sequence ID" value="MDP5183792.1"/>
    <property type="molecule type" value="Genomic_DNA"/>
</dbReference>
<reference evidence="2" key="1">
    <citation type="submission" date="2023-05" db="EMBL/GenBank/DDBJ databases">
        <title>Draft genome of Pseudofrankia sp. BMG5.37.</title>
        <authorList>
            <person name="Gtari M."/>
            <person name="Ghodhbane F."/>
            <person name="Sbissi I."/>
        </authorList>
    </citation>
    <scope>NUCLEOTIDE SEQUENCE [LARGE SCALE GENOMIC DNA]</scope>
    <source>
        <strain evidence="2">BMG 814</strain>
    </source>
</reference>
<evidence type="ECO:0000313" key="2">
    <source>
        <dbReference type="Proteomes" id="UP001233673"/>
    </source>
</evidence>
<keyword evidence="2" id="KW-1185">Reference proteome</keyword>
<dbReference type="InterPro" id="IPR011009">
    <property type="entry name" value="Kinase-like_dom_sf"/>
</dbReference>
<sequence>MIRQRVAECADQWFPGTGARPHVRLRRLVDRPRAVLYAVHVGHRTARPQVLAKVRRGWSDAVRDVGARPRLTPSLLPASEQTALEFTGLTAVQAMFGNGNPEFGAVRPLDHLADHDTVLMEYVAAPTLRDVLVGASRFSPRIGRRSRRGDEETWRRAGAWLRVFQQQMPAAGLPVRQATRDDVVDRFEAFGGFLTDRLGTRTAGEAVRSGARLAADVLPARLPLAVGHGDYAPRNVFLLEDDRLAVFDPLTRWRVPRVEDLCRFLVALRMQGLQLHTHGAAYSAEDLDRRERAVIDGYRGDGALPAEEMRCHQLLITLDKWAALVDSPSRSIPGKVRSASLRAASGYLRQETERLVRLVGFEPG</sequence>
<dbReference type="SUPFAM" id="SSF56112">
    <property type="entry name" value="Protein kinase-like (PK-like)"/>
    <property type="match status" value="1"/>
</dbReference>
<evidence type="ECO:0000313" key="1">
    <source>
        <dbReference type="EMBL" id="MDP5183792.1"/>
    </source>
</evidence>